<comment type="caution">
    <text evidence="1">The sequence shown here is derived from an EMBL/GenBank/DDBJ whole genome shotgun (WGS) entry which is preliminary data.</text>
</comment>
<evidence type="ECO:0000313" key="1">
    <source>
        <dbReference type="EMBL" id="MBB5265037.1"/>
    </source>
</evidence>
<dbReference type="Proteomes" id="UP000543642">
    <property type="component" value="Unassembled WGS sequence"/>
</dbReference>
<dbReference type="RefSeq" id="WP_183774372.1">
    <property type="nucleotide sequence ID" value="NZ_JACHFW010000008.1"/>
</dbReference>
<name>A0A7W8HAX8_9FIRM</name>
<sequence>MERVDLLDAFSREIEVLELTDDTMIYAIDQKNEIKDVCSIEKMDLKSRQVERLISLDYTRLWESFRTYSQMPDFFYAVNVLQDYRLRLRKIDKRTWENTTDFLINPEGEIINIYSLNEDYMIITDEVKGGPEVFETYGLKDCGKRYVNVRYLYEIATAKKYPIKDSHFDSLTEDIFVRPFGGHMSVIYEAFYKNEERDDKNGESAILWVPVRDFIDRVKAGLDAGFLTVAKAGDGGFDYVRIVEAGQDQVLFRRRDRTRRWEEIIRCTLDFQRTPAYELLAGYEVPEGGRVIYDPGQRQVYWSLDQEDGESCPVICLTDPGRSLDYDGQYGTFATMFGTDWLVTTYYDQVFVKEYEYHEYVAVHDLKNRTVETFAGRFEKGLNVLVLLRSFLAL</sequence>
<keyword evidence="2" id="KW-1185">Reference proteome</keyword>
<proteinExistence type="predicted"/>
<evidence type="ECO:0000313" key="2">
    <source>
        <dbReference type="Proteomes" id="UP000543642"/>
    </source>
</evidence>
<organism evidence="1 2">
    <name type="scientific">Catenibacillus scindens</name>
    <dbReference type="NCBI Taxonomy" id="673271"/>
    <lineage>
        <taxon>Bacteria</taxon>
        <taxon>Bacillati</taxon>
        <taxon>Bacillota</taxon>
        <taxon>Clostridia</taxon>
        <taxon>Lachnospirales</taxon>
        <taxon>Lachnospiraceae</taxon>
        <taxon>Catenibacillus</taxon>
    </lineage>
</organism>
<accession>A0A7W8HAX8</accession>
<protein>
    <submittedName>
        <fullName evidence="1">Uncharacterized protein</fullName>
    </submittedName>
</protein>
<reference evidence="1 2" key="1">
    <citation type="submission" date="2020-08" db="EMBL/GenBank/DDBJ databases">
        <title>Genomic Encyclopedia of Type Strains, Phase IV (KMG-IV): sequencing the most valuable type-strain genomes for metagenomic binning, comparative biology and taxonomic classification.</title>
        <authorList>
            <person name="Goeker M."/>
        </authorList>
    </citation>
    <scope>NUCLEOTIDE SEQUENCE [LARGE SCALE GENOMIC DNA]</scope>
    <source>
        <strain evidence="1 2">DSM 106146</strain>
    </source>
</reference>
<gene>
    <name evidence="1" type="ORF">HNP82_002176</name>
</gene>
<dbReference type="AlphaFoldDB" id="A0A7W8HAX8"/>
<dbReference type="EMBL" id="JACHFW010000008">
    <property type="protein sequence ID" value="MBB5265037.1"/>
    <property type="molecule type" value="Genomic_DNA"/>
</dbReference>